<dbReference type="EMBL" id="ASPP01004255">
    <property type="protein sequence ID" value="ETO32360.1"/>
    <property type="molecule type" value="Genomic_DNA"/>
</dbReference>
<dbReference type="OrthoDB" id="432528at2759"/>
<proteinExistence type="predicted"/>
<keyword evidence="2" id="KW-1185">Reference proteome</keyword>
<evidence type="ECO:0000313" key="1">
    <source>
        <dbReference type="EMBL" id="ETO32360.1"/>
    </source>
</evidence>
<name>X6P1D3_RETFI</name>
<dbReference type="Proteomes" id="UP000023152">
    <property type="component" value="Unassembled WGS sequence"/>
</dbReference>
<protein>
    <recommendedName>
        <fullName evidence="3">Kelch motif family protein</fullName>
    </recommendedName>
</protein>
<sequence>MNSIDDNSVTPFLSLPDLPVPLHQSQCVTHKDEILICGGFLSQDCYSYHMLKKKYKLICRYPEDVTLKGHCVVKRTDNNNPNDITLLSFGGGAKHSLVLRYVSVWNDDSGNKIDGINTENTKHCNEWLPFTDNNGQPICLGRMYDNYWGASALIGGSNNHLLFITYRLNNIAVFDLNLFRYIKYDKLPMHNEICYHCFVSKAINRLELNKNKRKHEMLLFCQDKGFSIEYDEDDNNFKFNEVWVCSTIRPFYAYAYVCINDFILFFGGHTTDDDCSKDVHKFSMTTNKWRKFEHTLPSPLYACFGTLSRDNTFVHIIGGKYDKKNVSALHIKANVKEWMREETEIEKQWIMIEKEKQEIHEIKMEMEKTYYNLAQKKIKV</sequence>
<gene>
    <name evidence="1" type="ORF">RFI_04757</name>
</gene>
<reference evidence="1 2" key="1">
    <citation type="journal article" date="2013" name="Curr. Biol.">
        <title>The Genome of the Foraminiferan Reticulomyxa filosa.</title>
        <authorList>
            <person name="Glockner G."/>
            <person name="Hulsmann N."/>
            <person name="Schleicher M."/>
            <person name="Noegel A.A."/>
            <person name="Eichinger L."/>
            <person name="Gallinger C."/>
            <person name="Pawlowski J."/>
            <person name="Sierra R."/>
            <person name="Euteneuer U."/>
            <person name="Pillet L."/>
            <person name="Moustafa A."/>
            <person name="Platzer M."/>
            <person name="Groth M."/>
            <person name="Szafranski K."/>
            <person name="Schliwa M."/>
        </authorList>
    </citation>
    <scope>NUCLEOTIDE SEQUENCE [LARGE SCALE GENOMIC DNA]</scope>
</reference>
<organism evidence="1 2">
    <name type="scientific">Reticulomyxa filosa</name>
    <dbReference type="NCBI Taxonomy" id="46433"/>
    <lineage>
        <taxon>Eukaryota</taxon>
        <taxon>Sar</taxon>
        <taxon>Rhizaria</taxon>
        <taxon>Retaria</taxon>
        <taxon>Foraminifera</taxon>
        <taxon>Monothalamids</taxon>
        <taxon>Reticulomyxidae</taxon>
        <taxon>Reticulomyxa</taxon>
    </lineage>
</organism>
<accession>X6P1D3</accession>
<dbReference type="SUPFAM" id="SSF50965">
    <property type="entry name" value="Galactose oxidase, central domain"/>
    <property type="match status" value="1"/>
</dbReference>
<evidence type="ECO:0008006" key="3">
    <source>
        <dbReference type="Google" id="ProtNLM"/>
    </source>
</evidence>
<dbReference type="InterPro" id="IPR011043">
    <property type="entry name" value="Gal_Oxase/kelch_b-propeller"/>
</dbReference>
<comment type="caution">
    <text evidence="1">The sequence shown here is derived from an EMBL/GenBank/DDBJ whole genome shotgun (WGS) entry which is preliminary data.</text>
</comment>
<dbReference type="InterPro" id="IPR015915">
    <property type="entry name" value="Kelch-typ_b-propeller"/>
</dbReference>
<dbReference type="Gene3D" id="2.120.10.80">
    <property type="entry name" value="Kelch-type beta propeller"/>
    <property type="match status" value="2"/>
</dbReference>
<evidence type="ECO:0000313" key="2">
    <source>
        <dbReference type="Proteomes" id="UP000023152"/>
    </source>
</evidence>
<dbReference type="AlphaFoldDB" id="X6P1D3"/>